<sequence>MKNILIIAKMNLFKEQPSNNRVDLLNFLSTKSNIKIMNDKEGQTLKGWISKTKKRIKWEPDVIIYYFLSRQEKWTEISIKDFNKNHINLPRYMIFEDSHYYETAIPLYKKYKFELLLKPQKKKLLDEQYNNAGVNIDYWGYFIDSNKFKMRELKNGFKYDILLYGFLNKMAYPLRVKCFEVLQFLNQRTNLRIKHIPHPGYYNGALNKMPKNEELSKIINESRFTLVSSSYFQILLKKYMEVPMSGSTMIGDIPPDYPELKDKMIEINHNADHDTIVQTIKKCFENEYIEVEKESRKYGLLLSRTKNFECGYNLLNKITEQNY</sequence>
<reference evidence="1" key="1">
    <citation type="journal article" date="2020" name="Nature">
        <title>Giant virus diversity and host interactions through global metagenomics.</title>
        <authorList>
            <person name="Schulz F."/>
            <person name="Roux S."/>
            <person name="Paez-Espino D."/>
            <person name="Jungbluth S."/>
            <person name="Walsh D.A."/>
            <person name="Denef V.J."/>
            <person name="McMahon K.D."/>
            <person name="Konstantinidis K.T."/>
            <person name="Eloe-Fadrosh E.A."/>
            <person name="Kyrpides N.C."/>
            <person name="Woyke T."/>
        </authorList>
    </citation>
    <scope>NUCLEOTIDE SEQUENCE</scope>
    <source>
        <strain evidence="1">GVMAG-S-1102244-55</strain>
    </source>
</reference>
<proteinExistence type="predicted"/>
<organism evidence="1">
    <name type="scientific">viral metagenome</name>
    <dbReference type="NCBI Taxonomy" id="1070528"/>
    <lineage>
        <taxon>unclassified sequences</taxon>
        <taxon>metagenomes</taxon>
        <taxon>organismal metagenomes</taxon>
    </lineage>
</organism>
<accession>A0A6C0KF32</accession>
<dbReference type="AlphaFoldDB" id="A0A6C0KF32"/>
<evidence type="ECO:0008006" key="2">
    <source>
        <dbReference type="Google" id="ProtNLM"/>
    </source>
</evidence>
<name>A0A6C0KF32_9ZZZZ</name>
<protein>
    <recommendedName>
        <fullName evidence="2">Glycosyltransferase</fullName>
    </recommendedName>
</protein>
<dbReference type="EMBL" id="MN740847">
    <property type="protein sequence ID" value="QHU14928.1"/>
    <property type="molecule type" value="Genomic_DNA"/>
</dbReference>
<evidence type="ECO:0000313" key="1">
    <source>
        <dbReference type="EMBL" id="QHU14928.1"/>
    </source>
</evidence>